<evidence type="ECO:0000259" key="4">
    <source>
        <dbReference type="SMART" id="SM00895"/>
    </source>
</evidence>
<evidence type="ECO:0000256" key="2">
    <source>
        <dbReference type="ARBA" id="ARBA00023125"/>
    </source>
</evidence>
<dbReference type="InterPro" id="IPR008920">
    <property type="entry name" value="TF_FadR/GntR_C"/>
</dbReference>
<evidence type="ECO:0000313" key="5">
    <source>
        <dbReference type="EMBL" id="GEO40004.1"/>
    </source>
</evidence>
<dbReference type="InterPro" id="IPR036390">
    <property type="entry name" value="WH_DNA-bd_sf"/>
</dbReference>
<dbReference type="Pfam" id="PF07729">
    <property type="entry name" value="FCD"/>
    <property type="match status" value="1"/>
</dbReference>
<dbReference type="SUPFAM" id="SSF48008">
    <property type="entry name" value="GntR ligand-binding domain-like"/>
    <property type="match status" value="1"/>
</dbReference>
<dbReference type="Gene3D" id="1.10.10.10">
    <property type="entry name" value="Winged helix-like DNA-binding domain superfamily/Winged helix DNA-binding domain"/>
    <property type="match status" value="1"/>
</dbReference>
<dbReference type="InterPro" id="IPR036388">
    <property type="entry name" value="WH-like_DNA-bd_sf"/>
</dbReference>
<protein>
    <submittedName>
        <fullName evidence="5">GntR family transcriptional regulator</fullName>
    </submittedName>
</protein>
<dbReference type="PANTHER" id="PTHR43537">
    <property type="entry name" value="TRANSCRIPTIONAL REGULATOR, GNTR FAMILY"/>
    <property type="match status" value="1"/>
</dbReference>
<dbReference type="SUPFAM" id="SSF46785">
    <property type="entry name" value="Winged helix' DNA-binding domain"/>
    <property type="match status" value="1"/>
</dbReference>
<dbReference type="PANTHER" id="PTHR43537:SF39">
    <property type="entry name" value="HTH-TYPE TRANSCRIPTIONAL REGULATOR MCBR"/>
    <property type="match status" value="1"/>
</dbReference>
<sequence>MARQIYSDMEANILDGSWPPETKMSLRKLAKSLNTSMQPVREAVGRLVSASALEITRSRSIRVPRLSREQADEIWGLRLLLEGEAAARFAARNRPEEARKLYRHTLALREHFRDRDVRASMRRIMEWNCDLTDGSGSPILVEMVMRLRLRYAPFIAETLAMNVPDDKEFLQFTLHIQDELVLAIEEGDSAAARHLRCSDLRSFQRYLYSRRGWTP</sequence>
<accession>A0A512DU60</accession>
<dbReference type="InterPro" id="IPR000524">
    <property type="entry name" value="Tscrpt_reg_HTH_GntR"/>
</dbReference>
<dbReference type="GO" id="GO:0003677">
    <property type="term" value="F:DNA binding"/>
    <property type="evidence" value="ECO:0007669"/>
    <property type="project" value="UniProtKB-KW"/>
</dbReference>
<dbReference type="SMART" id="SM00895">
    <property type="entry name" value="FCD"/>
    <property type="match status" value="1"/>
</dbReference>
<keyword evidence="2" id="KW-0238">DNA-binding</keyword>
<evidence type="ECO:0000256" key="3">
    <source>
        <dbReference type="ARBA" id="ARBA00023163"/>
    </source>
</evidence>
<comment type="caution">
    <text evidence="5">The sequence shown here is derived from an EMBL/GenBank/DDBJ whole genome shotgun (WGS) entry which is preliminary data.</text>
</comment>
<dbReference type="Pfam" id="PF00392">
    <property type="entry name" value="GntR"/>
    <property type="match status" value="1"/>
</dbReference>
<dbReference type="Gene3D" id="1.20.120.530">
    <property type="entry name" value="GntR ligand-binding domain-like"/>
    <property type="match status" value="1"/>
</dbReference>
<proteinExistence type="predicted"/>
<dbReference type="Proteomes" id="UP000321523">
    <property type="component" value="Unassembled WGS sequence"/>
</dbReference>
<keyword evidence="1" id="KW-0805">Transcription regulation</keyword>
<dbReference type="EMBL" id="BJYZ01000019">
    <property type="protein sequence ID" value="GEO40004.1"/>
    <property type="molecule type" value="Genomic_DNA"/>
</dbReference>
<evidence type="ECO:0000313" key="6">
    <source>
        <dbReference type="Proteomes" id="UP000321523"/>
    </source>
</evidence>
<dbReference type="RefSeq" id="WP_052832092.1">
    <property type="nucleotide sequence ID" value="NZ_BJYZ01000019.1"/>
</dbReference>
<gene>
    <name evidence="5" type="ORF">SAE02_41520</name>
</gene>
<dbReference type="AlphaFoldDB" id="A0A512DU60"/>
<reference evidence="5 6" key="1">
    <citation type="submission" date="2019-07" db="EMBL/GenBank/DDBJ databases">
        <title>Whole genome shotgun sequence of Skermanella aerolata NBRC 106429.</title>
        <authorList>
            <person name="Hosoyama A."/>
            <person name="Uohara A."/>
            <person name="Ohji S."/>
            <person name="Ichikawa N."/>
        </authorList>
    </citation>
    <scope>NUCLEOTIDE SEQUENCE [LARGE SCALE GENOMIC DNA]</scope>
    <source>
        <strain evidence="5 6">NBRC 106429</strain>
    </source>
</reference>
<keyword evidence="3" id="KW-0804">Transcription</keyword>
<name>A0A512DU60_9PROT</name>
<dbReference type="InterPro" id="IPR011711">
    <property type="entry name" value="GntR_C"/>
</dbReference>
<evidence type="ECO:0000256" key="1">
    <source>
        <dbReference type="ARBA" id="ARBA00023015"/>
    </source>
</evidence>
<feature type="domain" description="GntR C-terminal" evidence="4">
    <location>
        <begin position="73"/>
        <end position="202"/>
    </location>
</feature>
<keyword evidence="6" id="KW-1185">Reference proteome</keyword>
<organism evidence="5 6">
    <name type="scientific">Skermanella aerolata</name>
    <dbReference type="NCBI Taxonomy" id="393310"/>
    <lineage>
        <taxon>Bacteria</taxon>
        <taxon>Pseudomonadati</taxon>
        <taxon>Pseudomonadota</taxon>
        <taxon>Alphaproteobacteria</taxon>
        <taxon>Rhodospirillales</taxon>
        <taxon>Azospirillaceae</taxon>
        <taxon>Skermanella</taxon>
    </lineage>
</organism>
<dbReference type="GO" id="GO:0003700">
    <property type="term" value="F:DNA-binding transcription factor activity"/>
    <property type="evidence" value="ECO:0007669"/>
    <property type="project" value="InterPro"/>
</dbReference>